<keyword evidence="6" id="KW-0648">Protein biosynthesis</keyword>
<dbReference type="Gene3D" id="3.30.54.20">
    <property type="match status" value="1"/>
</dbReference>
<dbReference type="Gene3D" id="3.30.980.10">
    <property type="entry name" value="Threonyl-trna Synthetase, Chain A, domain 2"/>
    <property type="match status" value="1"/>
</dbReference>
<evidence type="ECO:0000256" key="2">
    <source>
        <dbReference type="ARBA" id="ARBA00022723"/>
    </source>
</evidence>
<name>A0A3B1C6Z8_9ZZZZ</name>
<dbReference type="EMBL" id="UOGF01000008">
    <property type="protein sequence ID" value="VAX26296.1"/>
    <property type="molecule type" value="Genomic_DNA"/>
</dbReference>
<evidence type="ECO:0000256" key="5">
    <source>
        <dbReference type="ARBA" id="ARBA00022840"/>
    </source>
</evidence>
<sequence>MNKEITLRLSGDIEKCVPAGTPFFEVVKMLGQSKNTVGILVNGLEKDLSAMAEENAELELLTVDSPEGLEIYRHTSAHVMAQAVKEIFPSTKITIGPVIKDGFYYDYDFERPFTPEDLVLIEKKMKEIIKRRLPISRIELTKEEAIALFKKR</sequence>
<dbReference type="FunFam" id="3.30.980.10:FF:000001">
    <property type="entry name" value="Threonine--tRNA ligase"/>
    <property type="match status" value="1"/>
</dbReference>
<evidence type="ECO:0000256" key="4">
    <source>
        <dbReference type="ARBA" id="ARBA00022833"/>
    </source>
</evidence>
<dbReference type="AlphaFoldDB" id="A0A3B1C6Z8"/>
<accession>A0A3B1C6Z8</accession>
<feature type="non-terminal residue" evidence="8">
    <location>
        <position position="152"/>
    </location>
</feature>
<keyword evidence="1 8" id="KW-0436">Ligase</keyword>
<dbReference type="GO" id="GO:0005524">
    <property type="term" value="F:ATP binding"/>
    <property type="evidence" value="ECO:0007669"/>
    <property type="project" value="UniProtKB-KW"/>
</dbReference>
<dbReference type="PANTHER" id="PTHR11451:SF44">
    <property type="entry name" value="THREONINE--TRNA LIGASE, CHLOROPLASTIC_MITOCHONDRIAL 2"/>
    <property type="match status" value="1"/>
</dbReference>
<organism evidence="8">
    <name type="scientific">hydrothermal vent metagenome</name>
    <dbReference type="NCBI Taxonomy" id="652676"/>
    <lineage>
        <taxon>unclassified sequences</taxon>
        <taxon>metagenomes</taxon>
        <taxon>ecological metagenomes</taxon>
    </lineage>
</organism>
<dbReference type="EC" id="6.1.1.3" evidence="8"/>
<protein>
    <submittedName>
        <fullName evidence="8">Threonyl-tRNA synthetase</fullName>
        <ecNumber evidence="8">6.1.1.3</ecNumber>
    </submittedName>
</protein>
<proteinExistence type="predicted"/>
<dbReference type="GO" id="GO:0046872">
    <property type="term" value="F:metal ion binding"/>
    <property type="evidence" value="ECO:0007669"/>
    <property type="project" value="UniProtKB-KW"/>
</dbReference>
<evidence type="ECO:0000256" key="6">
    <source>
        <dbReference type="ARBA" id="ARBA00022917"/>
    </source>
</evidence>
<evidence type="ECO:0000256" key="1">
    <source>
        <dbReference type="ARBA" id="ARBA00022598"/>
    </source>
</evidence>
<keyword evidence="4" id="KW-0862">Zinc</keyword>
<keyword evidence="5" id="KW-0067">ATP-binding</keyword>
<evidence type="ECO:0000256" key="7">
    <source>
        <dbReference type="ARBA" id="ARBA00023146"/>
    </source>
</evidence>
<dbReference type="GO" id="GO:0004829">
    <property type="term" value="F:threonine-tRNA ligase activity"/>
    <property type="evidence" value="ECO:0007669"/>
    <property type="project" value="UniProtKB-EC"/>
</dbReference>
<keyword evidence="7 8" id="KW-0030">Aminoacyl-tRNA synthetase</keyword>
<keyword evidence="2" id="KW-0479">Metal-binding</keyword>
<reference evidence="8" key="1">
    <citation type="submission" date="2018-06" db="EMBL/GenBank/DDBJ databases">
        <authorList>
            <person name="Zhirakovskaya E."/>
        </authorList>
    </citation>
    <scope>NUCLEOTIDE SEQUENCE</scope>
</reference>
<keyword evidence="3" id="KW-0547">Nucleotide-binding</keyword>
<evidence type="ECO:0000256" key="3">
    <source>
        <dbReference type="ARBA" id="ARBA00022741"/>
    </source>
</evidence>
<dbReference type="SUPFAM" id="SSF55186">
    <property type="entry name" value="ThrRS/AlaRS common domain"/>
    <property type="match status" value="1"/>
</dbReference>
<dbReference type="PANTHER" id="PTHR11451">
    <property type="entry name" value="THREONINE-TRNA LIGASE"/>
    <property type="match status" value="1"/>
</dbReference>
<dbReference type="InterPro" id="IPR018163">
    <property type="entry name" value="Thr/Ala-tRNA-synth_IIc_edit"/>
</dbReference>
<evidence type="ECO:0000313" key="8">
    <source>
        <dbReference type="EMBL" id="VAX26296.1"/>
    </source>
</evidence>
<gene>
    <name evidence="8" type="ORF">MNBD_NITROSPIRAE01-1080</name>
</gene>
<dbReference type="GO" id="GO:0006435">
    <property type="term" value="P:threonyl-tRNA aminoacylation"/>
    <property type="evidence" value="ECO:0007669"/>
    <property type="project" value="TreeGrafter"/>
</dbReference>